<comment type="caution">
    <text evidence="3">The sequence shown here is derived from an EMBL/GenBank/DDBJ whole genome shotgun (WGS) entry which is preliminary data.</text>
</comment>
<protein>
    <recommendedName>
        <fullName evidence="5">Lipoprotein</fullName>
    </recommendedName>
</protein>
<gene>
    <name evidence="3" type="ORF">HD596_004080</name>
</gene>
<dbReference type="PROSITE" id="PS51257">
    <property type="entry name" value="PROKAR_LIPOPROTEIN"/>
    <property type="match status" value="1"/>
</dbReference>
<feature type="signal peptide" evidence="2">
    <location>
        <begin position="1"/>
        <end position="18"/>
    </location>
</feature>
<dbReference type="RefSeq" id="WP_185070905.1">
    <property type="nucleotide sequence ID" value="NZ_JACHMB010000001.1"/>
</dbReference>
<feature type="region of interest" description="Disordered" evidence="1">
    <location>
        <begin position="24"/>
        <end position="54"/>
    </location>
</feature>
<evidence type="ECO:0008006" key="5">
    <source>
        <dbReference type="Google" id="ProtNLM"/>
    </source>
</evidence>
<dbReference type="AlphaFoldDB" id="A0A7W9G535"/>
<feature type="chain" id="PRO_5038919367" description="Lipoprotein" evidence="2">
    <location>
        <begin position="19"/>
        <end position="202"/>
    </location>
</feature>
<reference evidence="3 4" key="1">
    <citation type="submission" date="2020-08" db="EMBL/GenBank/DDBJ databases">
        <title>Sequencing the genomes of 1000 actinobacteria strains.</title>
        <authorList>
            <person name="Klenk H.-P."/>
        </authorList>
    </citation>
    <scope>NUCLEOTIDE SEQUENCE [LARGE SCALE GENOMIC DNA]</scope>
    <source>
        <strain evidence="3 4">DSM 45507</strain>
    </source>
</reference>
<keyword evidence="4" id="KW-1185">Reference proteome</keyword>
<proteinExistence type="predicted"/>
<name>A0A7W9G535_9ACTN</name>
<evidence type="ECO:0000313" key="4">
    <source>
        <dbReference type="Proteomes" id="UP000579153"/>
    </source>
</evidence>
<dbReference type="Proteomes" id="UP000579153">
    <property type="component" value="Unassembled WGS sequence"/>
</dbReference>
<evidence type="ECO:0000313" key="3">
    <source>
        <dbReference type="EMBL" id="MBB5777324.1"/>
    </source>
</evidence>
<sequence>MRRVMVLLVIVLAGCGQAERPYVPATEPAPAQSSVKPSAKGTQPAETLPSGPQSIAIGDGLRVRVEWPADPDPLLKVIVDQYVGTRQAVVDGTRGYRRNLEIDAEAQATEWVNEFIDAERSMRGTGRLYDLRVSARMGKGAQINACVDESGVRLISSRTGKAVAPQPDWLRTPYSQSVVAHHGDDGVWRIRSYITSTERCTR</sequence>
<accession>A0A7W9G535</accession>
<evidence type="ECO:0000256" key="2">
    <source>
        <dbReference type="SAM" id="SignalP"/>
    </source>
</evidence>
<evidence type="ECO:0000256" key="1">
    <source>
        <dbReference type="SAM" id="MobiDB-lite"/>
    </source>
</evidence>
<organism evidence="3 4">
    <name type="scientific">Nonomuraea jabiensis</name>
    <dbReference type="NCBI Taxonomy" id="882448"/>
    <lineage>
        <taxon>Bacteria</taxon>
        <taxon>Bacillati</taxon>
        <taxon>Actinomycetota</taxon>
        <taxon>Actinomycetes</taxon>
        <taxon>Streptosporangiales</taxon>
        <taxon>Streptosporangiaceae</taxon>
        <taxon>Nonomuraea</taxon>
    </lineage>
</organism>
<keyword evidence="2" id="KW-0732">Signal</keyword>
<dbReference type="EMBL" id="JACHMB010000001">
    <property type="protein sequence ID" value="MBB5777324.1"/>
    <property type="molecule type" value="Genomic_DNA"/>
</dbReference>
<feature type="compositionally biased region" description="Polar residues" evidence="1">
    <location>
        <begin position="31"/>
        <end position="53"/>
    </location>
</feature>